<dbReference type="PANTHER" id="PTHR43236:SF1">
    <property type="entry name" value="BLL7220 PROTEIN"/>
    <property type="match status" value="1"/>
</dbReference>
<protein>
    <recommendedName>
        <fullName evidence="1">IrrE N-terminal-like domain-containing protein</fullName>
    </recommendedName>
</protein>
<name>A0A5C6FNR8_9PLAN</name>
<dbReference type="AlphaFoldDB" id="A0A5C6FNR8"/>
<evidence type="ECO:0000259" key="1">
    <source>
        <dbReference type="Pfam" id="PF06114"/>
    </source>
</evidence>
<sequence>MVVDLLAQGIEVPSLSRAKIVAAADRVLRDYAAMLDQPVQAPVDLQDIATNVLKLSWGFSDLRRDYGEGVHGAIWFSQRQIWIDKSLDCDRFPELSGRMFFTLAHEIGHWVLHRHCFLDDDGNPIVFADGSDADIICRSHRRRPLIERQADEFAGCLLMPESLLRPAWRRHLGMDETLDDSTIRQRVGKLDPQRFSYTDDALGEPPCPRRVYREAFCDPLAERFAVSPEAMRIELETLGLLAG</sequence>
<dbReference type="RefSeq" id="WP_146414982.1">
    <property type="nucleotide sequence ID" value="NZ_SJPZ01000002.1"/>
</dbReference>
<dbReference type="EMBL" id="SJPZ01000002">
    <property type="protein sequence ID" value="TWU62298.1"/>
    <property type="molecule type" value="Genomic_DNA"/>
</dbReference>
<accession>A0A5C6FNR8</accession>
<dbReference type="PANTHER" id="PTHR43236">
    <property type="entry name" value="ANTITOXIN HIGA1"/>
    <property type="match status" value="1"/>
</dbReference>
<organism evidence="2 3">
    <name type="scientific">Crateriforma conspicua</name>
    <dbReference type="NCBI Taxonomy" id="2527996"/>
    <lineage>
        <taxon>Bacteria</taxon>
        <taxon>Pseudomonadati</taxon>
        <taxon>Planctomycetota</taxon>
        <taxon>Planctomycetia</taxon>
        <taxon>Planctomycetales</taxon>
        <taxon>Planctomycetaceae</taxon>
        <taxon>Crateriforma</taxon>
    </lineage>
</organism>
<dbReference type="InterPro" id="IPR010359">
    <property type="entry name" value="IrrE_HExxH"/>
</dbReference>
<dbReference type="Proteomes" id="UP000316476">
    <property type="component" value="Unassembled WGS sequence"/>
</dbReference>
<comment type="caution">
    <text evidence="2">The sequence shown here is derived from an EMBL/GenBank/DDBJ whole genome shotgun (WGS) entry which is preliminary data.</text>
</comment>
<evidence type="ECO:0000313" key="2">
    <source>
        <dbReference type="EMBL" id="TWU62298.1"/>
    </source>
</evidence>
<reference evidence="2 3" key="1">
    <citation type="submission" date="2019-02" db="EMBL/GenBank/DDBJ databases">
        <title>Deep-cultivation of Planctomycetes and their phenomic and genomic characterization uncovers novel biology.</title>
        <authorList>
            <person name="Wiegand S."/>
            <person name="Jogler M."/>
            <person name="Boedeker C."/>
            <person name="Pinto D."/>
            <person name="Vollmers J."/>
            <person name="Rivas-Marin E."/>
            <person name="Kohn T."/>
            <person name="Peeters S.H."/>
            <person name="Heuer A."/>
            <person name="Rast P."/>
            <person name="Oberbeckmann S."/>
            <person name="Bunk B."/>
            <person name="Jeske O."/>
            <person name="Meyerdierks A."/>
            <person name="Storesund J.E."/>
            <person name="Kallscheuer N."/>
            <person name="Luecker S."/>
            <person name="Lage O.M."/>
            <person name="Pohl T."/>
            <person name="Merkel B.J."/>
            <person name="Hornburger P."/>
            <person name="Mueller R.-W."/>
            <person name="Bruemmer F."/>
            <person name="Labrenz M."/>
            <person name="Spormann A.M."/>
            <person name="Op Den Camp H."/>
            <person name="Overmann J."/>
            <person name="Amann R."/>
            <person name="Jetten M.S.M."/>
            <person name="Mascher T."/>
            <person name="Medema M.H."/>
            <person name="Devos D.P."/>
            <person name="Kaster A.-K."/>
            <person name="Ovreas L."/>
            <person name="Rohde M."/>
            <person name="Galperin M.Y."/>
            <person name="Jogler C."/>
        </authorList>
    </citation>
    <scope>NUCLEOTIDE SEQUENCE [LARGE SCALE GENOMIC DNA]</scope>
    <source>
        <strain evidence="2 3">V7</strain>
    </source>
</reference>
<dbReference type="Gene3D" id="1.10.10.2910">
    <property type="match status" value="1"/>
</dbReference>
<dbReference type="InterPro" id="IPR052345">
    <property type="entry name" value="Rad_response_metalloprotease"/>
</dbReference>
<dbReference type="Pfam" id="PF06114">
    <property type="entry name" value="Peptidase_M78"/>
    <property type="match status" value="1"/>
</dbReference>
<gene>
    <name evidence="2" type="ORF">V7x_40270</name>
</gene>
<evidence type="ECO:0000313" key="3">
    <source>
        <dbReference type="Proteomes" id="UP000316476"/>
    </source>
</evidence>
<dbReference type="SUPFAM" id="SSF55486">
    <property type="entry name" value="Metalloproteases ('zincins'), catalytic domain"/>
    <property type="match status" value="1"/>
</dbReference>
<dbReference type="OrthoDB" id="581382at2"/>
<proteinExistence type="predicted"/>
<feature type="domain" description="IrrE N-terminal-like" evidence="1">
    <location>
        <begin position="98"/>
        <end position="187"/>
    </location>
</feature>